<evidence type="ECO:0000313" key="3">
    <source>
        <dbReference type="WBParaSite" id="SPAL_0001171900.1"/>
    </source>
</evidence>
<organism evidence="2 3">
    <name type="scientific">Strongyloides papillosus</name>
    <name type="common">Intestinal threadworm</name>
    <dbReference type="NCBI Taxonomy" id="174720"/>
    <lineage>
        <taxon>Eukaryota</taxon>
        <taxon>Metazoa</taxon>
        <taxon>Ecdysozoa</taxon>
        <taxon>Nematoda</taxon>
        <taxon>Chromadorea</taxon>
        <taxon>Rhabditida</taxon>
        <taxon>Tylenchina</taxon>
        <taxon>Panagrolaimomorpha</taxon>
        <taxon>Strongyloidoidea</taxon>
        <taxon>Strongyloididae</taxon>
        <taxon>Strongyloides</taxon>
    </lineage>
</organism>
<feature type="compositionally biased region" description="Polar residues" evidence="1">
    <location>
        <begin position="34"/>
        <end position="53"/>
    </location>
</feature>
<accession>A0A0N5C140</accession>
<evidence type="ECO:0000313" key="2">
    <source>
        <dbReference type="Proteomes" id="UP000046392"/>
    </source>
</evidence>
<proteinExistence type="predicted"/>
<dbReference type="WBParaSite" id="SPAL_0001171900.1">
    <property type="protein sequence ID" value="SPAL_0001171900.1"/>
    <property type="gene ID" value="SPAL_0001171900"/>
</dbReference>
<sequence length="374" mass="43663">MIETMSNAYSPISSYNLSMGNSKSPDSINHLIHGNSSPNVINSHDIRTSSPLNNYDYPQRPTFSPRNNGYSSPGGSFNQNTNDQNRYPTPEHSKKSKLARNIERWKARNEASKQKYKNSLYFDVTMSRANIENVTKAIIEEKMKKKEEEKASNCIQERTISSSNENKNFNGHYHIQNKYHRQVESKNNEFRISMNNMISEQQTYQASNSYFDFQKYTEHNYKAMLNLKQQVYQNQNSFNGVPLLNLPPMSMNNNPNQMNHNSNFMKNQCFDNDKDKYSVANNIHGKNEHKLPTEGMIQGQYNINQHNNFNMMNSNNGQQMKNYQNIYMNYQQSQNMFHQQNMGNPNSMVPMFQPYVNIQQPGGTMDYLNNRNNY</sequence>
<reference evidence="3" key="1">
    <citation type="submission" date="2017-02" db="UniProtKB">
        <authorList>
            <consortium name="WormBaseParasite"/>
        </authorList>
    </citation>
    <scope>IDENTIFICATION</scope>
</reference>
<keyword evidence="2" id="KW-1185">Reference proteome</keyword>
<feature type="compositionally biased region" description="Polar residues" evidence="1">
    <location>
        <begin position="61"/>
        <end position="87"/>
    </location>
</feature>
<dbReference type="Proteomes" id="UP000046392">
    <property type="component" value="Unplaced"/>
</dbReference>
<feature type="region of interest" description="Disordered" evidence="1">
    <location>
        <begin position="28"/>
        <end position="99"/>
    </location>
</feature>
<name>A0A0N5C140_STREA</name>
<protein>
    <submittedName>
        <fullName evidence="3">BZIP domain-containing protein</fullName>
    </submittedName>
</protein>
<evidence type="ECO:0000256" key="1">
    <source>
        <dbReference type="SAM" id="MobiDB-lite"/>
    </source>
</evidence>
<dbReference type="AlphaFoldDB" id="A0A0N5C140"/>